<gene>
    <name evidence="3" type="ORF">OsI_38476</name>
</gene>
<proteinExistence type="predicted"/>
<sequence>MEIAKKARRSTGSVSGRDGDDDDDDASAATGMWSISVPDDLLGMIAAQLDDVVDFVRFLGVCRTWRETGASSPAATKPNAFLPWLLAPHHRHDPLLHSRFVFSGTTRDCPWPPSLAAGPAQTMVIGASGRLLAVGASHKACFIDPLAGAVTPLISPLPRRLKLDGLTCTVTPDMSTVVVSSIPSPCSSRRVPIVVAAMLRSRSDDWVDITTHWPELLLSPTARCYAMHLDGNIVCGDTDGSCIAVIPLPDGHGADMAAAAWVRPPPLQTGKVKRRAFLLQASDELLFVRIVTRRVTAASSSKDAASYLSVTVHALEMGGADAGYCGIGWVDKSCEFGDDDRVLFLCDQSSFAMEHIRMRRRGCAYFLLDDKDKHCSVYRYDFADGVATLVEDLPPQWTARSIWYSPQLNLPSRTAR</sequence>
<dbReference type="PANTHER" id="PTHR33110">
    <property type="entry name" value="F-BOX/KELCH-REPEAT PROTEIN-RELATED"/>
    <property type="match status" value="1"/>
</dbReference>
<reference evidence="3 4" key="1">
    <citation type="journal article" date="2005" name="PLoS Biol.">
        <title>The genomes of Oryza sativa: a history of duplications.</title>
        <authorList>
            <person name="Yu J."/>
            <person name="Wang J."/>
            <person name="Lin W."/>
            <person name="Li S."/>
            <person name="Li H."/>
            <person name="Zhou J."/>
            <person name="Ni P."/>
            <person name="Dong W."/>
            <person name="Hu S."/>
            <person name="Zeng C."/>
            <person name="Zhang J."/>
            <person name="Zhang Y."/>
            <person name="Li R."/>
            <person name="Xu Z."/>
            <person name="Li S."/>
            <person name="Li X."/>
            <person name="Zheng H."/>
            <person name="Cong L."/>
            <person name="Lin L."/>
            <person name="Yin J."/>
            <person name="Geng J."/>
            <person name="Li G."/>
            <person name="Shi J."/>
            <person name="Liu J."/>
            <person name="Lv H."/>
            <person name="Li J."/>
            <person name="Wang J."/>
            <person name="Deng Y."/>
            <person name="Ran L."/>
            <person name="Shi X."/>
            <person name="Wang X."/>
            <person name="Wu Q."/>
            <person name="Li C."/>
            <person name="Ren X."/>
            <person name="Wang J."/>
            <person name="Wang X."/>
            <person name="Li D."/>
            <person name="Liu D."/>
            <person name="Zhang X."/>
            <person name="Ji Z."/>
            <person name="Zhao W."/>
            <person name="Sun Y."/>
            <person name="Zhang Z."/>
            <person name="Bao J."/>
            <person name="Han Y."/>
            <person name="Dong L."/>
            <person name="Ji J."/>
            <person name="Chen P."/>
            <person name="Wu S."/>
            <person name="Liu J."/>
            <person name="Xiao Y."/>
            <person name="Bu D."/>
            <person name="Tan J."/>
            <person name="Yang L."/>
            <person name="Ye C."/>
            <person name="Zhang J."/>
            <person name="Xu J."/>
            <person name="Zhou Y."/>
            <person name="Yu Y."/>
            <person name="Zhang B."/>
            <person name="Zhuang S."/>
            <person name="Wei H."/>
            <person name="Liu B."/>
            <person name="Lei M."/>
            <person name="Yu H."/>
            <person name="Li Y."/>
            <person name="Xu H."/>
            <person name="Wei S."/>
            <person name="He X."/>
            <person name="Fang L."/>
            <person name="Zhang Z."/>
            <person name="Zhang Y."/>
            <person name="Huang X."/>
            <person name="Su Z."/>
            <person name="Tong W."/>
            <person name="Li J."/>
            <person name="Tong Z."/>
            <person name="Li S."/>
            <person name="Ye J."/>
            <person name="Wang L."/>
            <person name="Fang L."/>
            <person name="Lei T."/>
            <person name="Chen C."/>
            <person name="Chen H."/>
            <person name="Xu Z."/>
            <person name="Li H."/>
            <person name="Huang H."/>
            <person name="Zhang F."/>
            <person name="Xu H."/>
            <person name="Li N."/>
            <person name="Zhao C."/>
            <person name="Li S."/>
            <person name="Dong L."/>
            <person name="Huang Y."/>
            <person name="Li L."/>
            <person name="Xi Y."/>
            <person name="Qi Q."/>
            <person name="Li W."/>
            <person name="Zhang B."/>
            <person name="Hu W."/>
            <person name="Zhang Y."/>
            <person name="Tian X."/>
            <person name="Jiao Y."/>
            <person name="Liang X."/>
            <person name="Jin J."/>
            <person name="Gao L."/>
            <person name="Zheng W."/>
            <person name="Hao B."/>
            <person name="Liu S."/>
            <person name="Wang W."/>
            <person name="Yuan L."/>
            <person name="Cao M."/>
            <person name="McDermott J."/>
            <person name="Samudrala R."/>
            <person name="Wang J."/>
            <person name="Wong G.K."/>
            <person name="Yang H."/>
        </authorList>
    </citation>
    <scope>NUCLEOTIDE SEQUENCE [LARGE SCALE GENOMIC DNA]</scope>
    <source>
        <strain evidence="4">cv. 93-11</strain>
    </source>
</reference>
<feature type="region of interest" description="Disordered" evidence="1">
    <location>
        <begin position="1"/>
        <end position="26"/>
    </location>
</feature>
<dbReference type="STRING" id="39946.A2ZKY4"/>
<organism evidence="3 4">
    <name type="scientific">Oryza sativa subsp. indica</name>
    <name type="common">Rice</name>
    <dbReference type="NCBI Taxonomy" id="39946"/>
    <lineage>
        <taxon>Eukaryota</taxon>
        <taxon>Viridiplantae</taxon>
        <taxon>Streptophyta</taxon>
        <taxon>Embryophyta</taxon>
        <taxon>Tracheophyta</taxon>
        <taxon>Spermatophyta</taxon>
        <taxon>Magnoliopsida</taxon>
        <taxon>Liliopsida</taxon>
        <taxon>Poales</taxon>
        <taxon>Poaceae</taxon>
        <taxon>BOP clade</taxon>
        <taxon>Oryzoideae</taxon>
        <taxon>Oryzeae</taxon>
        <taxon>Oryzinae</taxon>
        <taxon>Oryza</taxon>
        <taxon>Oryza sativa</taxon>
    </lineage>
</organism>
<evidence type="ECO:0000313" key="4">
    <source>
        <dbReference type="Proteomes" id="UP000007015"/>
    </source>
</evidence>
<dbReference type="AlphaFoldDB" id="A2ZKY4"/>
<evidence type="ECO:0000256" key="1">
    <source>
        <dbReference type="SAM" id="MobiDB-lite"/>
    </source>
</evidence>
<feature type="domain" description="KIB1-4 beta-propeller" evidence="2">
    <location>
        <begin position="121"/>
        <end position="378"/>
    </location>
</feature>
<dbReference type="PANTHER" id="PTHR33110:SF134">
    <property type="entry name" value="OS09G0565350 PROTEIN"/>
    <property type="match status" value="1"/>
</dbReference>
<protein>
    <recommendedName>
        <fullName evidence="2">KIB1-4 beta-propeller domain-containing protein</fullName>
    </recommendedName>
</protein>
<accession>A2ZKY4</accession>
<dbReference type="EMBL" id="CM000137">
    <property type="protein sequence ID" value="EAY83268.1"/>
    <property type="molecule type" value="Genomic_DNA"/>
</dbReference>
<name>A2ZKY4_ORYSI</name>
<evidence type="ECO:0000259" key="2">
    <source>
        <dbReference type="Pfam" id="PF03478"/>
    </source>
</evidence>
<dbReference type="Pfam" id="PF03478">
    <property type="entry name" value="Beta-prop_KIB1-4"/>
    <property type="match status" value="1"/>
</dbReference>
<dbReference type="InterPro" id="IPR005174">
    <property type="entry name" value="KIB1-4_b-propeller"/>
</dbReference>
<dbReference type="Gramene" id="BGIOSGA036121-TA">
    <property type="protein sequence ID" value="BGIOSGA036121-PA"/>
    <property type="gene ID" value="BGIOSGA036121"/>
</dbReference>
<dbReference type="Proteomes" id="UP000007015">
    <property type="component" value="Chromosome 12"/>
</dbReference>
<keyword evidence="4" id="KW-1185">Reference proteome</keyword>
<dbReference type="OMA" id="CHILWPR"/>
<dbReference type="HOGENOM" id="CLU_048043_0_0_1"/>
<evidence type="ECO:0000313" key="3">
    <source>
        <dbReference type="EMBL" id="EAY83268.1"/>
    </source>
</evidence>